<dbReference type="PROSITE" id="PS50294">
    <property type="entry name" value="WD_REPEATS_REGION"/>
    <property type="match status" value="4"/>
</dbReference>
<dbReference type="InterPro" id="IPR036322">
    <property type="entry name" value="WD40_repeat_dom_sf"/>
</dbReference>
<feature type="coiled-coil region" evidence="4">
    <location>
        <begin position="62"/>
        <end position="152"/>
    </location>
</feature>
<dbReference type="AlphaFoldDB" id="F2UIX2"/>
<reference evidence="6" key="1">
    <citation type="submission" date="2009-08" db="EMBL/GenBank/DDBJ databases">
        <title>Annotation of Salpingoeca rosetta.</title>
        <authorList>
            <consortium name="The Broad Institute Genome Sequencing Platform"/>
            <person name="Russ C."/>
            <person name="Cuomo C."/>
            <person name="Burger G."/>
            <person name="Gray M.W."/>
            <person name="Holland P.W.H."/>
            <person name="King N."/>
            <person name="Lang F.B.F."/>
            <person name="Roger A.J."/>
            <person name="Ruiz-Trillo I."/>
            <person name="Young S.K."/>
            <person name="Zeng Q."/>
            <person name="Gargeya S."/>
            <person name="Alvarado L."/>
            <person name="Berlin A."/>
            <person name="Chapman S.B."/>
            <person name="Chen Z."/>
            <person name="Freedman E."/>
            <person name="Gellesch M."/>
            <person name="Goldberg J."/>
            <person name="Griggs A."/>
            <person name="Gujja S."/>
            <person name="Heilman E."/>
            <person name="Heiman D."/>
            <person name="Howarth C."/>
            <person name="Mehta T."/>
            <person name="Neiman D."/>
            <person name="Pearson M."/>
            <person name="Roberts A."/>
            <person name="Saif S."/>
            <person name="Shea T."/>
            <person name="Shenoy N."/>
            <person name="Sisk P."/>
            <person name="Stolte C."/>
            <person name="Sykes S."/>
            <person name="White J."/>
            <person name="Yandava C."/>
            <person name="Haas B."/>
            <person name="Nusbaum C."/>
            <person name="Birren B."/>
        </authorList>
    </citation>
    <scope>NUCLEOTIDE SEQUENCE [LARGE SCALE GENOMIC DNA]</scope>
    <source>
        <strain evidence="6">ATCC 50818</strain>
    </source>
</reference>
<dbReference type="EMBL" id="GL832976">
    <property type="protein sequence ID" value="EGD77171.1"/>
    <property type="molecule type" value="Genomic_DNA"/>
</dbReference>
<dbReference type="Proteomes" id="UP000007799">
    <property type="component" value="Unassembled WGS sequence"/>
</dbReference>
<keyword evidence="4" id="KW-0175">Coiled coil</keyword>
<evidence type="ECO:0000313" key="6">
    <source>
        <dbReference type="EMBL" id="EGD77171.1"/>
    </source>
</evidence>
<dbReference type="PANTHER" id="PTHR14604:SF3">
    <property type="entry name" value="SPERM-ASSOCIATED ANTIGEN 16 PROTEIN"/>
    <property type="match status" value="1"/>
</dbReference>
<dbReference type="SUPFAM" id="SSF50978">
    <property type="entry name" value="WD40 repeat-like"/>
    <property type="match status" value="1"/>
</dbReference>
<evidence type="ECO:0000256" key="5">
    <source>
        <dbReference type="SAM" id="MobiDB-lite"/>
    </source>
</evidence>
<dbReference type="InterPro" id="IPR019775">
    <property type="entry name" value="WD40_repeat_CS"/>
</dbReference>
<dbReference type="InterPro" id="IPR020472">
    <property type="entry name" value="WD40_PAC1"/>
</dbReference>
<dbReference type="InParanoid" id="F2UIX2"/>
<feature type="repeat" description="WD" evidence="3">
    <location>
        <begin position="336"/>
        <end position="377"/>
    </location>
</feature>
<dbReference type="OMA" id="VSDDETW"/>
<dbReference type="PROSITE" id="PS50082">
    <property type="entry name" value="WD_REPEATS_2"/>
    <property type="match status" value="5"/>
</dbReference>
<keyword evidence="7" id="KW-1185">Reference proteome</keyword>
<dbReference type="Gene3D" id="2.130.10.10">
    <property type="entry name" value="YVTN repeat-like/Quinoprotein amine dehydrogenase"/>
    <property type="match status" value="3"/>
</dbReference>
<feature type="repeat" description="WD" evidence="3">
    <location>
        <begin position="378"/>
        <end position="419"/>
    </location>
</feature>
<gene>
    <name evidence="6" type="ORF">PTSG_07504</name>
</gene>
<proteinExistence type="predicted"/>
<evidence type="ECO:0000256" key="1">
    <source>
        <dbReference type="ARBA" id="ARBA00022574"/>
    </source>
</evidence>
<dbReference type="RefSeq" id="XP_004991010.1">
    <property type="nucleotide sequence ID" value="XM_004990953.1"/>
</dbReference>
<feature type="repeat" description="WD" evidence="3">
    <location>
        <begin position="504"/>
        <end position="536"/>
    </location>
</feature>
<dbReference type="InterPro" id="IPR015943">
    <property type="entry name" value="WD40/YVTN_repeat-like_dom_sf"/>
</dbReference>
<dbReference type="KEGG" id="sre:PTSG_07504"/>
<dbReference type="PANTHER" id="PTHR14604">
    <property type="entry name" value="WD40 REPEAT PF20"/>
    <property type="match status" value="1"/>
</dbReference>
<feature type="repeat" description="WD" evidence="3">
    <location>
        <begin position="420"/>
        <end position="461"/>
    </location>
</feature>
<feature type="repeat" description="WD" evidence="3">
    <location>
        <begin position="294"/>
        <end position="326"/>
    </location>
</feature>
<dbReference type="PROSITE" id="PS00678">
    <property type="entry name" value="WD_REPEATS_1"/>
    <property type="match status" value="1"/>
</dbReference>
<dbReference type="Pfam" id="PF00400">
    <property type="entry name" value="WD40"/>
    <property type="match status" value="6"/>
</dbReference>
<protein>
    <submittedName>
        <fullName evidence="6">Uncharacterized protein</fullName>
    </submittedName>
</protein>
<name>F2UIX2_SALR5</name>
<dbReference type="InterPro" id="IPR001680">
    <property type="entry name" value="WD40_rpt"/>
</dbReference>
<keyword evidence="1 3" id="KW-0853">WD repeat</keyword>
<dbReference type="InterPro" id="IPR050995">
    <property type="entry name" value="WD-F-box_domain-protein"/>
</dbReference>
<keyword evidence="2" id="KW-0677">Repeat</keyword>
<dbReference type="CDD" id="cd00200">
    <property type="entry name" value="WD40"/>
    <property type="match status" value="1"/>
</dbReference>
<dbReference type="SMART" id="SM00320">
    <property type="entry name" value="WD40"/>
    <property type="match status" value="7"/>
</dbReference>
<feature type="region of interest" description="Disordered" evidence="5">
    <location>
        <begin position="207"/>
        <end position="238"/>
    </location>
</feature>
<accession>F2UIX2</accession>
<dbReference type="OrthoDB" id="538223at2759"/>
<dbReference type="eggNOG" id="KOG0266">
    <property type="taxonomic scope" value="Eukaryota"/>
</dbReference>
<dbReference type="PRINTS" id="PR00320">
    <property type="entry name" value="GPROTEINBRPT"/>
</dbReference>
<evidence type="ECO:0000256" key="2">
    <source>
        <dbReference type="ARBA" id="ARBA00022737"/>
    </source>
</evidence>
<feature type="compositionally biased region" description="Polar residues" evidence="5">
    <location>
        <begin position="207"/>
        <end position="219"/>
    </location>
</feature>
<dbReference type="GeneID" id="16071572"/>
<evidence type="ECO:0000256" key="3">
    <source>
        <dbReference type="PROSITE-ProRule" id="PRU00221"/>
    </source>
</evidence>
<evidence type="ECO:0000313" key="7">
    <source>
        <dbReference type="Proteomes" id="UP000007799"/>
    </source>
</evidence>
<evidence type="ECO:0000256" key="4">
    <source>
        <dbReference type="SAM" id="Coils"/>
    </source>
</evidence>
<organism evidence="7">
    <name type="scientific">Salpingoeca rosetta (strain ATCC 50818 / BSB-021)</name>
    <dbReference type="NCBI Taxonomy" id="946362"/>
    <lineage>
        <taxon>Eukaryota</taxon>
        <taxon>Choanoflagellata</taxon>
        <taxon>Craspedida</taxon>
        <taxon>Salpingoecidae</taxon>
        <taxon>Salpingoeca</taxon>
    </lineage>
</organism>
<dbReference type="STRING" id="946362.F2UIX2"/>
<sequence length="536" mass="58226">MTAMPSEGASIPPPVEDFLMNFLMKHNMTQTLECFQTEWHKLGNGRESAAEIESVPDVYTRSEHLERALEDCESMCAKYQQKASAAEAQFEKLRKERNHHRTAHRRILQEKKTMGQELKRLSRQVDDLRKELEELTEKHNAALREKMLAKLQRDKASQRATQLEQTARAVSASQLAPTRTTAIATTAAVANTTAQRPLPSLAKATKRLQSPVLSQSQRMPATLPRPEQLLPPPNLRPMTPGRAKALTVVNTVKASTCAVGAIALHPQGDLLAAVDDAGIMSIWQLPGGQLEQQVAAHPSWLADVRFHPDGTLLLTAGSHPKVDLWSSAGLCVVTSFLEHAHCVWSCDFHHTGDFIASGSMDNTVKVWDITTGKCLHTIRSHTDSVNVVRFQPHSNHILSGGADKIVRVTDGRTGLAVGSMEAHTNAVSDIAFTYAGDVAVSCDLDGTVCAWSMRDRTLLHTAKLGPHPANCIAVDTSGQVVAVGSGDGAIKVLALDTFDLITELQAHDDAVQALVFDHAGGFLVSCGSDGTIRLWS</sequence>